<evidence type="ECO:0000313" key="2">
    <source>
        <dbReference type="Proteomes" id="UP000485058"/>
    </source>
</evidence>
<proteinExistence type="predicted"/>
<accession>A0A699ZRX1</accession>
<comment type="caution">
    <text evidence="1">The sequence shown here is derived from an EMBL/GenBank/DDBJ whole genome shotgun (WGS) entry which is preliminary data.</text>
</comment>
<evidence type="ECO:0000313" key="1">
    <source>
        <dbReference type="EMBL" id="GFH22459.1"/>
    </source>
</evidence>
<keyword evidence="2" id="KW-1185">Reference proteome</keyword>
<dbReference type="EMBL" id="BLLF01002044">
    <property type="protein sequence ID" value="GFH22459.1"/>
    <property type="molecule type" value="Genomic_DNA"/>
</dbReference>
<name>A0A699ZRX1_HAELA</name>
<protein>
    <submittedName>
        <fullName evidence="1">Uncharacterized protein</fullName>
    </submittedName>
</protein>
<sequence>MHAGRQQEPQWQCEAPDYTQCTQAHTHGGTSAHLVTLVQTALPTLKQCNADGLARERLFGTRSCEAAVVLTAAGHAFAWELCTLLVLVQDVCIRNHGCHGDDVES</sequence>
<dbReference type="AlphaFoldDB" id="A0A699ZRX1"/>
<organism evidence="1 2">
    <name type="scientific">Haematococcus lacustris</name>
    <name type="common">Green alga</name>
    <name type="synonym">Haematococcus pluvialis</name>
    <dbReference type="NCBI Taxonomy" id="44745"/>
    <lineage>
        <taxon>Eukaryota</taxon>
        <taxon>Viridiplantae</taxon>
        <taxon>Chlorophyta</taxon>
        <taxon>core chlorophytes</taxon>
        <taxon>Chlorophyceae</taxon>
        <taxon>CS clade</taxon>
        <taxon>Chlamydomonadales</taxon>
        <taxon>Haematococcaceae</taxon>
        <taxon>Haematococcus</taxon>
    </lineage>
</organism>
<reference evidence="1 2" key="1">
    <citation type="submission" date="2020-02" db="EMBL/GenBank/DDBJ databases">
        <title>Draft genome sequence of Haematococcus lacustris strain NIES-144.</title>
        <authorList>
            <person name="Morimoto D."/>
            <person name="Nakagawa S."/>
            <person name="Yoshida T."/>
            <person name="Sawayama S."/>
        </authorList>
    </citation>
    <scope>NUCLEOTIDE SEQUENCE [LARGE SCALE GENOMIC DNA]</scope>
    <source>
        <strain evidence="1 2">NIES-144</strain>
    </source>
</reference>
<dbReference type="Proteomes" id="UP000485058">
    <property type="component" value="Unassembled WGS sequence"/>
</dbReference>
<gene>
    <name evidence="1" type="ORF">HaLaN_19930</name>
</gene>